<organism evidence="4 5">
    <name type="scientific">Hibiscus sabdariffa</name>
    <name type="common">roselle</name>
    <dbReference type="NCBI Taxonomy" id="183260"/>
    <lineage>
        <taxon>Eukaryota</taxon>
        <taxon>Viridiplantae</taxon>
        <taxon>Streptophyta</taxon>
        <taxon>Embryophyta</taxon>
        <taxon>Tracheophyta</taxon>
        <taxon>Spermatophyta</taxon>
        <taxon>Magnoliopsida</taxon>
        <taxon>eudicotyledons</taxon>
        <taxon>Gunneridae</taxon>
        <taxon>Pentapetalae</taxon>
        <taxon>rosids</taxon>
        <taxon>malvids</taxon>
        <taxon>Malvales</taxon>
        <taxon>Malvaceae</taxon>
        <taxon>Malvoideae</taxon>
        <taxon>Hibiscus</taxon>
    </lineage>
</organism>
<comment type="similarity">
    <text evidence="1">Belongs to the ARG7 family.</text>
</comment>
<accession>A0ABR2C8N9</accession>
<protein>
    <submittedName>
        <fullName evidence="4">Uncharacterized protein</fullName>
    </submittedName>
</protein>
<keyword evidence="3" id="KW-0341">Growth regulation</keyword>
<keyword evidence="2" id="KW-0217">Developmental protein</keyword>
<evidence type="ECO:0000313" key="4">
    <source>
        <dbReference type="EMBL" id="KAK8515785.1"/>
    </source>
</evidence>
<dbReference type="Proteomes" id="UP001472677">
    <property type="component" value="Unassembled WGS sequence"/>
</dbReference>
<sequence length="93" mass="10271">MLQKSLSLPLGKKSSPLVPQDVKEGHFAVVAQCGEEPRRFVLPLSYLTHPGFLMLLDQAAEEYGFDRKGALTIPCTPTQLQTILADQMASLTW</sequence>
<evidence type="ECO:0000313" key="5">
    <source>
        <dbReference type="Proteomes" id="UP001472677"/>
    </source>
</evidence>
<evidence type="ECO:0000256" key="3">
    <source>
        <dbReference type="ARBA" id="ARBA00022604"/>
    </source>
</evidence>
<keyword evidence="5" id="KW-1185">Reference proteome</keyword>
<dbReference type="Pfam" id="PF02519">
    <property type="entry name" value="Auxin_inducible"/>
    <property type="match status" value="1"/>
</dbReference>
<dbReference type="InterPro" id="IPR003676">
    <property type="entry name" value="SAUR_fam"/>
</dbReference>
<name>A0ABR2C8N9_9ROSI</name>
<dbReference type="EMBL" id="JBBPBM010000063">
    <property type="protein sequence ID" value="KAK8515785.1"/>
    <property type="molecule type" value="Genomic_DNA"/>
</dbReference>
<reference evidence="4 5" key="1">
    <citation type="journal article" date="2024" name="G3 (Bethesda)">
        <title>Genome assembly of Hibiscus sabdariffa L. provides insights into metabolisms of medicinal natural products.</title>
        <authorList>
            <person name="Kim T."/>
        </authorList>
    </citation>
    <scope>NUCLEOTIDE SEQUENCE [LARGE SCALE GENOMIC DNA]</scope>
    <source>
        <strain evidence="4">TK-2024</strain>
        <tissue evidence="4">Old leaves</tissue>
    </source>
</reference>
<dbReference type="PANTHER" id="PTHR31374:SF16">
    <property type="entry name" value="AUXIN-RESPONSIVE FAMILY PROTEIN"/>
    <property type="match status" value="1"/>
</dbReference>
<gene>
    <name evidence="4" type="ORF">V6N12_075808</name>
</gene>
<comment type="caution">
    <text evidence="4">The sequence shown here is derived from an EMBL/GenBank/DDBJ whole genome shotgun (WGS) entry which is preliminary data.</text>
</comment>
<evidence type="ECO:0000256" key="1">
    <source>
        <dbReference type="ARBA" id="ARBA00006974"/>
    </source>
</evidence>
<evidence type="ECO:0000256" key="2">
    <source>
        <dbReference type="ARBA" id="ARBA00022473"/>
    </source>
</evidence>
<dbReference type="PANTHER" id="PTHR31374">
    <property type="entry name" value="AUXIN-INDUCED PROTEIN-LIKE-RELATED"/>
    <property type="match status" value="1"/>
</dbReference>
<proteinExistence type="inferred from homology"/>